<dbReference type="InterPro" id="IPR007889">
    <property type="entry name" value="HTH_Psq"/>
</dbReference>
<proteinExistence type="predicted"/>
<protein>
    <recommendedName>
        <fullName evidence="2">HTH psq-type domain-containing protein</fullName>
    </recommendedName>
</protein>
<dbReference type="EMBL" id="VTPC01006456">
    <property type="protein sequence ID" value="KAF2894900.1"/>
    <property type="molecule type" value="Genomic_DNA"/>
</dbReference>
<sequence>MPRSKRNVRRTKPNPRALTKAAGRMLNNQLTLRQAAMGYNVSKSTLCRHLKKHKASGNQDFIYSASNAVKRVFIDPQEAELNAYLKQCSNMHYGLSTNDVRQVAYNYAVANSISHPNSWEVYQKAGIDWFQYFLKRNRDLSLPPSPIHNPSPGLLASLNEILQCTSGIFTEKNHVIPEVIRPFPNAGSRKAAKNRGRKPGRCCHILTDTPEKHEIEELAAHKNRKDDRTKKKQTVKRKIALSISSSSSDDDQIELNESSQSEEEAPEAEIINDLKENDFILVKLATKKMSKFFVAKVMDISDNTVEIKCLKKTAANKFVDGDETVYEIDKMTEIVFKLPAPHVTGKTERRNREMTFYIDFSLYNKC</sequence>
<name>A0A8K0G7W4_IGNLU</name>
<feature type="region of interest" description="Disordered" evidence="1">
    <location>
        <begin position="218"/>
        <end position="267"/>
    </location>
</feature>
<feature type="compositionally biased region" description="Basic and acidic residues" evidence="1">
    <location>
        <begin position="218"/>
        <end position="229"/>
    </location>
</feature>
<reference evidence="3" key="1">
    <citation type="submission" date="2019-08" db="EMBL/GenBank/DDBJ databases">
        <title>The genome of the North American firefly Photinus pyralis.</title>
        <authorList>
            <consortium name="Photinus pyralis genome working group"/>
            <person name="Fallon T.R."/>
            <person name="Sander Lower S.E."/>
            <person name="Weng J.-K."/>
        </authorList>
    </citation>
    <scope>NUCLEOTIDE SEQUENCE</scope>
    <source>
        <strain evidence="3">TRF0915ILg1</strain>
        <tissue evidence="3">Whole body</tissue>
    </source>
</reference>
<accession>A0A8K0G7W4</accession>
<comment type="caution">
    <text evidence="3">The sequence shown here is derived from an EMBL/GenBank/DDBJ whole genome shotgun (WGS) entry which is preliminary data.</text>
</comment>
<gene>
    <name evidence="3" type="ORF">ILUMI_11272</name>
</gene>
<evidence type="ECO:0000313" key="4">
    <source>
        <dbReference type="Proteomes" id="UP000801492"/>
    </source>
</evidence>
<evidence type="ECO:0000256" key="1">
    <source>
        <dbReference type="SAM" id="MobiDB-lite"/>
    </source>
</evidence>
<dbReference type="AlphaFoldDB" id="A0A8K0G7W4"/>
<keyword evidence="4" id="KW-1185">Reference proteome</keyword>
<dbReference type="Pfam" id="PF05225">
    <property type="entry name" value="HTH_psq"/>
    <property type="match status" value="1"/>
</dbReference>
<feature type="domain" description="HTH psq-type" evidence="2">
    <location>
        <begin position="17"/>
        <end position="54"/>
    </location>
</feature>
<dbReference type="OrthoDB" id="6729311at2759"/>
<feature type="region of interest" description="Disordered" evidence="1">
    <location>
        <begin position="184"/>
        <end position="203"/>
    </location>
</feature>
<feature type="compositionally biased region" description="Basic residues" evidence="1">
    <location>
        <begin position="230"/>
        <end position="239"/>
    </location>
</feature>
<dbReference type="Proteomes" id="UP000801492">
    <property type="component" value="Unassembled WGS sequence"/>
</dbReference>
<organism evidence="3 4">
    <name type="scientific">Ignelater luminosus</name>
    <name type="common">Cucubano</name>
    <name type="synonym">Pyrophorus luminosus</name>
    <dbReference type="NCBI Taxonomy" id="2038154"/>
    <lineage>
        <taxon>Eukaryota</taxon>
        <taxon>Metazoa</taxon>
        <taxon>Ecdysozoa</taxon>
        <taxon>Arthropoda</taxon>
        <taxon>Hexapoda</taxon>
        <taxon>Insecta</taxon>
        <taxon>Pterygota</taxon>
        <taxon>Neoptera</taxon>
        <taxon>Endopterygota</taxon>
        <taxon>Coleoptera</taxon>
        <taxon>Polyphaga</taxon>
        <taxon>Elateriformia</taxon>
        <taxon>Elateroidea</taxon>
        <taxon>Elateridae</taxon>
        <taxon>Agrypninae</taxon>
        <taxon>Pyrophorini</taxon>
        <taxon>Ignelater</taxon>
    </lineage>
</organism>
<evidence type="ECO:0000313" key="3">
    <source>
        <dbReference type="EMBL" id="KAF2894900.1"/>
    </source>
</evidence>
<feature type="compositionally biased region" description="Basic residues" evidence="1">
    <location>
        <begin position="190"/>
        <end position="201"/>
    </location>
</feature>
<feature type="compositionally biased region" description="Acidic residues" evidence="1">
    <location>
        <begin position="248"/>
        <end position="267"/>
    </location>
</feature>
<evidence type="ECO:0000259" key="2">
    <source>
        <dbReference type="Pfam" id="PF05225"/>
    </source>
</evidence>
<dbReference type="GO" id="GO:0003677">
    <property type="term" value="F:DNA binding"/>
    <property type="evidence" value="ECO:0007669"/>
    <property type="project" value="InterPro"/>
</dbReference>